<evidence type="ECO:0000259" key="7">
    <source>
        <dbReference type="Pfam" id="PF16355"/>
    </source>
</evidence>
<gene>
    <name evidence="9" type="ORF">C8P68_103247</name>
</gene>
<dbReference type="GO" id="GO:0004553">
    <property type="term" value="F:hydrolase activity, hydrolyzing O-glycosyl compounds"/>
    <property type="evidence" value="ECO:0007669"/>
    <property type="project" value="InterPro"/>
</dbReference>
<dbReference type="Pfam" id="PF18565">
    <property type="entry name" value="Glyco_hydro2_C5"/>
    <property type="match status" value="1"/>
</dbReference>
<keyword evidence="2" id="KW-0378">Hydrolase</keyword>
<evidence type="ECO:0000313" key="10">
    <source>
        <dbReference type="Proteomes" id="UP000244168"/>
    </source>
</evidence>
<reference evidence="9 10" key="1">
    <citation type="submission" date="2018-04" db="EMBL/GenBank/DDBJ databases">
        <title>Genomic Encyclopedia of Archaeal and Bacterial Type Strains, Phase II (KMG-II): from individual species to whole genera.</title>
        <authorList>
            <person name="Goeker M."/>
        </authorList>
    </citation>
    <scope>NUCLEOTIDE SEQUENCE [LARGE SCALE GENOMIC DNA]</scope>
    <source>
        <strain evidence="9 10">DSM 26809</strain>
    </source>
</reference>
<dbReference type="InterPro" id="IPR013783">
    <property type="entry name" value="Ig-like_fold"/>
</dbReference>
<evidence type="ECO:0000259" key="6">
    <source>
        <dbReference type="Pfam" id="PF02837"/>
    </source>
</evidence>
<dbReference type="GO" id="GO:0005975">
    <property type="term" value="P:carbohydrate metabolic process"/>
    <property type="evidence" value="ECO:0007669"/>
    <property type="project" value="InterPro"/>
</dbReference>
<dbReference type="PANTHER" id="PTHR42732:SF1">
    <property type="entry name" value="BETA-MANNOSIDASE"/>
    <property type="match status" value="1"/>
</dbReference>
<organism evidence="9 10">
    <name type="scientific">Mucilaginibacter yixingensis</name>
    <dbReference type="NCBI Taxonomy" id="1295612"/>
    <lineage>
        <taxon>Bacteria</taxon>
        <taxon>Pseudomonadati</taxon>
        <taxon>Bacteroidota</taxon>
        <taxon>Sphingobacteriia</taxon>
        <taxon>Sphingobacteriales</taxon>
        <taxon>Sphingobacteriaceae</taxon>
        <taxon>Mucilaginibacter</taxon>
    </lineage>
</organism>
<dbReference type="PRINTS" id="PR00132">
    <property type="entry name" value="GLHYDRLASE2"/>
</dbReference>
<dbReference type="Pfam" id="PF02836">
    <property type="entry name" value="Glyco_hydro_2_C"/>
    <property type="match status" value="1"/>
</dbReference>
<dbReference type="Pfam" id="PF00703">
    <property type="entry name" value="Glyco_hydro_2"/>
    <property type="match status" value="1"/>
</dbReference>
<evidence type="ECO:0000256" key="3">
    <source>
        <dbReference type="ARBA" id="ARBA00023295"/>
    </source>
</evidence>
<dbReference type="InterPro" id="IPR040605">
    <property type="entry name" value="Glyco_hydro2_dom5"/>
</dbReference>
<dbReference type="Proteomes" id="UP000244168">
    <property type="component" value="Unassembled WGS sequence"/>
</dbReference>
<dbReference type="EMBL" id="QAOQ01000003">
    <property type="protein sequence ID" value="PTQ98087.1"/>
    <property type="molecule type" value="Genomic_DNA"/>
</dbReference>
<feature type="domain" description="Glycoside hydrolase family 2" evidence="8">
    <location>
        <begin position="676"/>
        <end position="775"/>
    </location>
</feature>
<keyword evidence="10" id="KW-1185">Reference proteome</keyword>
<dbReference type="InterPro" id="IPR008979">
    <property type="entry name" value="Galactose-bd-like_sf"/>
</dbReference>
<dbReference type="Pfam" id="PF16355">
    <property type="entry name" value="DUF4982"/>
    <property type="match status" value="1"/>
</dbReference>
<dbReference type="PANTHER" id="PTHR42732">
    <property type="entry name" value="BETA-GALACTOSIDASE"/>
    <property type="match status" value="1"/>
</dbReference>
<sequence length="781" mass="85394">MNRKFTFLMMLSLAGQLSYGQTATPGRKIASFDNDWLFYKGDASGAEKSSFKDAAWRKLDVPHDWMIEGPYSQDNKTGRGGGYLPSGIGWYRKYFTLDAADAVKNVAIEFDGVMANSDVWINGYHLGKRPYGYISFNYELNGHLNFGKGKTNVIAVRADNTIQPASRYYTGAGIYRHVRLVTSNQVHISTWGVFVTTPEVSAEKATVHVKTMVNNIAAASKSVMLQTTLYDAAGKAVGTASKTAAKQVAKGDTVVFEQDIAVANPKLWSTAAPTLYKAVTQVLADGKVIDDAANSFGIRSIKFTADQGFLLNGKKLMIKGVCLHHDVGAFGSAVPLSAWERRLQALKNIGVNGIRTSHNPVAPEFLDLCDRMGFVVMDESFDTWEANKVSRGNDGGGYNLYFKQWGMIDQRDQVLRDRNHPSIVIYSVGNEIHDALNDSTGFKKYRDLQNTCHKYDPSRPVTMALFRPNVSKVYDNGFAKMMDVVGQNYRENELVDAHTAHPDWIVIGTENGHTLTAWQALRDHNYMSGQFLWVGVDYLGESDWPNVTDGQGVFDRTMGTRPLTLQRESWWSDKPVVHIVRNSQATGRGAGLVADWTPTDPAAYQNAKISVYSNCDDVELFLNGKSLGSKAKPADDDSRNWEVPYEKGSLKAVAKNGGKVVVTEELKTAGVPAKIILTTERGSIKNNWDDVAYVTAQVVDANGVPCPQADNEVTFSVSGPGAIAATDNGDLANHVAFSEPVRHAYRGKCIVIIRGKGEGKATVQASGAGLTSSSVSINIGK</sequence>
<dbReference type="Gene3D" id="2.60.40.10">
    <property type="entry name" value="Immunoglobulins"/>
    <property type="match status" value="3"/>
</dbReference>
<dbReference type="InterPro" id="IPR017853">
    <property type="entry name" value="GH"/>
</dbReference>
<evidence type="ECO:0000259" key="8">
    <source>
        <dbReference type="Pfam" id="PF18565"/>
    </source>
</evidence>
<dbReference type="InterPro" id="IPR047676">
    <property type="entry name" value="FxLYD_dom"/>
</dbReference>
<protein>
    <submittedName>
        <fullName evidence="9">Beta-galactosidase</fullName>
    </submittedName>
</protein>
<dbReference type="InterPro" id="IPR036156">
    <property type="entry name" value="Beta-gal/glucu_dom_sf"/>
</dbReference>
<dbReference type="InterPro" id="IPR006101">
    <property type="entry name" value="Glyco_hydro_2"/>
</dbReference>
<proteinExistence type="inferred from homology"/>
<evidence type="ECO:0000256" key="2">
    <source>
        <dbReference type="ARBA" id="ARBA00022801"/>
    </source>
</evidence>
<dbReference type="NCBIfam" id="NF038353">
    <property type="entry name" value="FxLYD_dom"/>
    <property type="match status" value="1"/>
</dbReference>
<feature type="domain" description="Glycoside hydrolase family 2 catalytic" evidence="5">
    <location>
        <begin position="306"/>
        <end position="517"/>
    </location>
</feature>
<dbReference type="Pfam" id="PF02837">
    <property type="entry name" value="Glyco_hydro_2_N"/>
    <property type="match status" value="1"/>
</dbReference>
<dbReference type="InterPro" id="IPR032311">
    <property type="entry name" value="DUF4982"/>
</dbReference>
<accession>A0A2T5JB45</accession>
<evidence type="ECO:0000313" key="9">
    <source>
        <dbReference type="EMBL" id="PTQ98087.1"/>
    </source>
</evidence>
<comment type="caution">
    <text evidence="9">The sequence shown here is derived from an EMBL/GenBank/DDBJ whole genome shotgun (WGS) entry which is preliminary data.</text>
</comment>
<dbReference type="Gene3D" id="2.60.120.260">
    <property type="entry name" value="Galactose-binding domain-like"/>
    <property type="match status" value="1"/>
</dbReference>
<dbReference type="SUPFAM" id="SSF51445">
    <property type="entry name" value="(Trans)glycosidases"/>
    <property type="match status" value="1"/>
</dbReference>
<dbReference type="InterPro" id="IPR051913">
    <property type="entry name" value="GH2_Domain-Containing"/>
</dbReference>
<dbReference type="SUPFAM" id="SSF49303">
    <property type="entry name" value="beta-Galactosidase/glucuronidase domain"/>
    <property type="match status" value="1"/>
</dbReference>
<dbReference type="OrthoDB" id="9801077at2"/>
<name>A0A2T5JB45_9SPHI</name>
<dbReference type="SUPFAM" id="SSF49785">
    <property type="entry name" value="Galactose-binding domain-like"/>
    <property type="match status" value="1"/>
</dbReference>
<dbReference type="AlphaFoldDB" id="A0A2T5JB45"/>
<evidence type="ECO:0000259" key="4">
    <source>
        <dbReference type="Pfam" id="PF00703"/>
    </source>
</evidence>
<dbReference type="Gene3D" id="3.20.20.80">
    <property type="entry name" value="Glycosidases"/>
    <property type="match status" value="1"/>
</dbReference>
<evidence type="ECO:0000256" key="1">
    <source>
        <dbReference type="ARBA" id="ARBA00007401"/>
    </source>
</evidence>
<dbReference type="InterPro" id="IPR006103">
    <property type="entry name" value="Glyco_hydro_2_cat"/>
</dbReference>
<feature type="domain" description="Glycoside hydrolase family 2 immunoglobulin-like beta-sandwich" evidence="4">
    <location>
        <begin position="187"/>
        <end position="299"/>
    </location>
</feature>
<evidence type="ECO:0000259" key="5">
    <source>
        <dbReference type="Pfam" id="PF02836"/>
    </source>
</evidence>
<dbReference type="InterPro" id="IPR006104">
    <property type="entry name" value="Glyco_hydro_2_N"/>
</dbReference>
<feature type="domain" description="Glycosyl hydrolases family 2 sugar binding" evidence="6">
    <location>
        <begin position="87"/>
        <end position="182"/>
    </location>
</feature>
<feature type="domain" description="DUF4982" evidence="7">
    <location>
        <begin position="607"/>
        <end position="661"/>
    </location>
</feature>
<keyword evidence="3" id="KW-0326">Glycosidase</keyword>
<dbReference type="InterPro" id="IPR006102">
    <property type="entry name" value="Ig-like_GH2"/>
</dbReference>
<comment type="similarity">
    <text evidence="1">Belongs to the glycosyl hydrolase 2 family.</text>
</comment>